<dbReference type="Proteomes" id="UP001194580">
    <property type="component" value="Unassembled WGS sequence"/>
</dbReference>
<name>A0AAD4DF99_9FUNG</name>
<protein>
    <submittedName>
        <fullName evidence="1">Uncharacterized protein</fullName>
    </submittedName>
</protein>
<keyword evidence="2" id="KW-1185">Reference proteome</keyword>
<dbReference type="AlphaFoldDB" id="A0AAD4DF99"/>
<proteinExistence type="predicted"/>
<feature type="non-terminal residue" evidence="1">
    <location>
        <position position="60"/>
    </location>
</feature>
<accession>A0AAD4DF99</accession>
<comment type="caution">
    <text evidence="1">The sequence shown here is derived from an EMBL/GenBank/DDBJ whole genome shotgun (WGS) entry which is preliminary data.</text>
</comment>
<organism evidence="1 2">
    <name type="scientific">Linnemannia exigua</name>
    <dbReference type="NCBI Taxonomy" id="604196"/>
    <lineage>
        <taxon>Eukaryota</taxon>
        <taxon>Fungi</taxon>
        <taxon>Fungi incertae sedis</taxon>
        <taxon>Mucoromycota</taxon>
        <taxon>Mortierellomycotina</taxon>
        <taxon>Mortierellomycetes</taxon>
        <taxon>Mortierellales</taxon>
        <taxon>Mortierellaceae</taxon>
        <taxon>Linnemannia</taxon>
    </lineage>
</organism>
<dbReference type="EMBL" id="JAAAIL010000536">
    <property type="protein sequence ID" value="KAG0275007.1"/>
    <property type="molecule type" value="Genomic_DNA"/>
</dbReference>
<evidence type="ECO:0000313" key="1">
    <source>
        <dbReference type="EMBL" id="KAG0275007.1"/>
    </source>
</evidence>
<evidence type="ECO:0000313" key="2">
    <source>
        <dbReference type="Proteomes" id="UP001194580"/>
    </source>
</evidence>
<sequence>MTPHQRFRQGDKMELLAVRKDKATGELYSRLSDIQSTFPDAIRFKVNGVTLFFLEDENEE</sequence>
<reference evidence="1" key="1">
    <citation type="journal article" date="2020" name="Fungal Divers.">
        <title>Resolving the Mortierellaceae phylogeny through synthesis of multi-gene phylogenetics and phylogenomics.</title>
        <authorList>
            <person name="Vandepol N."/>
            <person name="Liber J."/>
            <person name="Desiro A."/>
            <person name="Na H."/>
            <person name="Kennedy M."/>
            <person name="Barry K."/>
            <person name="Grigoriev I.V."/>
            <person name="Miller A.N."/>
            <person name="O'Donnell K."/>
            <person name="Stajich J.E."/>
            <person name="Bonito G."/>
        </authorList>
    </citation>
    <scope>NUCLEOTIDE SEQUENCE</scope>
    <source>
        <strain evidence="1">NRRL 28262</strain>
    </source>
</reference>
<gene>
    <name evidence="1" type="ORF">BGZ95_009264</name>
</gene>